<dbReference type="Pfam" id="PF11013">
    <property type="entry name" value="DUF2851"/>
    <property type="match status" value="1"/>
</dbReference>
<accession>A0ABS9EGR6</accession>
<dbReference type="EMBL" id="JAKGTH010000007">
    <property type="protein sequence ID" value="MCF4100965.1"/>
    <property type="molecule type" value="Genomic_DNA"/>
</dbReference>
<protein>
    <submittedName>
        <fullName evidence="1">DUF2851 family protein</fullName>
    </submittedName>
</protein>
<comment type="caution">
    <text evidence="1">The sequence shown here is derived from an EMBL/GenBank/DDBJ whole genome shotgun (WGS) entry which is preliminary data.</text>
</comment>
<organism evidence="1 2">
    <name type="scientific">Gillisia lutea</name>
    <dbReference type="NCBI Taxonomy" id="2909668"/>
    <lineage>
        <taxon>Bacteria</taxon>
        <taxon>Pseudomonadati</taxon>
        <taxon>Bacteroidota</taxon>
        <taxon>Flavobacteriia</taxon>
        <taxon>Flavobacteriales</taxon>
        <taxon>Flavobacteriaceae</taxon>
        <taxon>Gillisia</taxon>
    </lineage>
</organism>
<evidence type="ECO:0000313" key="1">
    <source>
        <dbReference type="EMBL" id="MCF4100965.1"/>
    </source>
</evidence>
<proteinExistence type="predicted"/>
<dbReference type="RefSeq" id="WP_236133119.1">
    <property type="nucleotide sequence ID" value="NZ_JAKGTH010000007.1"/>
</dbReference>
<keyword evidence="2" id="KW-1185">Reference proteome</keyword>
<gene>
    <name evidence="1" type="ORF">L1I30_04725</name>
</gene>
<reference evidence="1" key="1">
    <citation type="submission" date="2022-01" db="EMBL/GenBank/DDBJ databases">
        <title>Gillisia lutea sp. nov., isolated from marine plastic residues from the Malvarosa beach (Valencia, Spain).</title>
        <authorList>
            <person name="Vidal-Verdu A."/>
            <person name="Molina-Menor E."/>
            <person name="Satari L."/>
            <person name="Pascual J."/>
            <person name="Pereto J."/>
            <person name="Porcar M."/>
        </authorList>
    </citation>
    <scope>NUCLEOTIDE SEQUENCE</scope>
    <source>
        <strain evidence="1">M10.2A</strain>
    </source>
</reference>
<name>A0ABS9EGR6_9FLAO</name>
<sequence>MQEDFLHYIWKFKKFDFGNAQTVSSLPVVILDSGIHNFNSGPDFFNSRIRIGEQLWAGNVEIHLRSSDWYLHNHEIDAAYDNVILHVVWEHDLEVFRNDNSVIPTLELRNLVLENCLENYRKLLLVTPKKWINCENDFPHFNDFDLDNWLERLYLERLQEKSHLIFDMLEKSGNNWEEVLFKMIAKNFGLNVNGSAFLSMAQSFDFKIMQKCGSSNFKLEALFFGQIGLLQNDTEDSYLQQLQKEYMFLRNKYKLQNTHVEAAKYFRLRPDNFPSIRLSQLASLYCKIPKLFSEIISLKTPALIYKILEVETSKYWKSHYSFGKRHSERSKKLSRSFIDLLIINTIAPLQFCYLQKTGRGDVSEILNLMEEISAEKNTIIEAFDKLRPNTAGSSLKSQALLHLKHEYCDKNACLSCNLGSKLLQGTI</sequence>
<evidence type="ECO:0000313" key="2">
    <source>
        <dbReference type="Proteomes" id="UP001179363"/>
    </source>
</evidence>
<dbReference type="InterPro" id="IPR021272">
    <property type="entry name" value="DUF2851"/>
</dbReference>
<dbReference type="Proteomes" id="UP001179363">
    <property type="component" value="Unassembled WGS sequence"/>
</dbReference>